<dbReference type="Proteomes" id="UP000829720">
    <property type="component" value="Unassembled WGS sequence"/>
</dbReference>
<dbReference type="InterPro" id="IPR013783">
    <property type="entry name" value="Ig-like_fold"/>
</dbReference>
<dbReference type="InterPro" id="IPR007110">
    <property type="entry name" value="Ig-like_dom"/>
</dbReference>
<feature type="transmembrane region" description="Helical" evidence="4">
    <location>
        <begin position="22"/>
        <end position="41"/>
    </location>
</feature>
<dbReference type="Gene3D" id="2.60.40.10">
    <property type="entry name" value="Immunoglobulins"/>
    <property type="match status" value="2"/>
</dbReference>
<dbReference type="PANTHER" id="PTHR24100">
    <property type="entry name" value="BUTYROPHILIN"/>
    <property type="match status" value="1"/>
</dbReference>
<dbReference type="InterPro" id="IPR036179">
    <property type="entry name" value="Ig-like_dom_sf"/>
</dbReference>
<dbReference type="GO" id="GO:0050852">
    <property type="term" value="P:T cell receptor signaling pathway"/>
    <property type="evidence" value="ECO:0007669"/>
    <property type="project" value="TreeGrafter"/>
</dbReference>
<keyword evidence="7" id="KW-1185">Reference proteome</keyword>
<dbReference type="PROSITE" id="PS50835">
    <property type="entry name" value="IG_LIKE"/>
    <property type="match status" value="1"/>
</dbReference>
<accession>A0A8T3DE85</accession>
<dbReference type="SUPFAM" id="SSF48726">
    <property type="entry name" value="Immunoglobulin"/>
    <property type="match status" value="1"/>
</dbReference>
<sequence>MPAFVTSLYAKRRYFVFPGWDLFNIFLLCCAIIADAFMVTVPERQVLALRGQPVVLGCSYTPDPSGNLDGLVVTWQRVGDSTVLHSFYYGQDQLEQQSPKYRNRTTLFLSQLGAGNASLRLDQVTPQDSGRYLCYVSSLKGTSRAELQLEYAAFYAEPRLSIVVLSSSISFQFESEGYPAAEVQWTDASGQNLSHDQEVTYDTREDGLLLLRTRLTMKDPAPVANLSFSLRNSVLAQALERPVSFSLARDAVTSSGNLMAIPLILCGSLLLLCVLAFVYWRHRKSQKTKSSDVRRSNSISMNVTNE</sequence>
<organism evidence="6 7">
    <name type="scientific">Albula goreensis</name>
    <dbReference type="NCBI Taxonomy" id="1534307"/>
    <lineage>
        <taxon>Eukaryota</taxon>
        <taxon>Metazoa</taxon>
        <taxon>Chordata</taxon>
        <taxon>Craniata</taxon>
        <taxon>Vertebrata</taxon>
        <taxon>Euteleostomi</taxon>
        <taxon>Actinopterygii</taxon>
        <taxon>Neopterygii</taxon>
        <taxon>Teleostei</taxon>
        <taxon>Albuliformes</taxon>
        <taxon>Albulidae</taxon>
        <taxon>Albula</taxon>
    </lineage>
</organism>
<dbReference type="AlphaFoldDB" id="A0A8T3DE85"/>
<dbReference type="FunFam" id="2.60.40.10:FF:000438">
    <property type="entry name" value="CD276 antigen"/>
    <property type="match status" value="1"/>
</dbReference>
<evidence type="ECO:0000259" key="5">
    <source>
        <dbReference type="PROSITE" id="PS50835"/>
    </source>
</evidence>
<dbReference type="InterPro" id="IPR003598">
    <property type="entry name" value="Ig_sub2"/>
</dbReference>
<evidence type="ECO:0000313" key="6">
    <source>
        <dbReference type="EMBL" id="KAI1895121.1"/>
    </source>
</evidence>
<keyword evidence="2 4" id="KW-0472">Membrane</keyword>
<dbReference type="OrthoDB" id="10055806at2759"/>
<evidence type="ECO:0000256" key="3">
    <source>
        <dbReference type="ARBA" id="ARBA00023319"/>
    </source>
</evidence>
<dbReference type="SMART" id="SM00409">
    <property type="entry name" value="IG"/>
    <property type="match status" value="1"/>
</dbReference>
<feature type="transmembrane region" description="Helical" evidence="4">
    <location>
        <begin position="259"/>
        <end position="280"/>
    </location>
</feature>
<evidence type="ECO:0000256" key="2">
    <source>
        <dbReference type="ARBA" id="ARBA00023136"/>
    </source>
</evidence>
<proteinExistence type="predicted"/>
<dbReference type="GO" id="GO:0001817">
    <property type="term" value="P:regulation of cytokine production"/>
    <property type="evidence" value="ECO:0007669"/>
    <property type="project" value="TreeGrafter"/>
</dbReference>
<dbReference type="GO" id="GO:0005102">
    <property type="term" value="F:signaling receptor binding"/>
    <property type="evidence" value="ECO:0007669"/>
    <property type="project" value="TreeGrafter"/>
</dbReference>
<keyword evidence="4" id="KW-1133">Transmembrane helix</keyword>
<comment type="subcellular location">
    <subcellularLocation>
        <location evidence="1">Membrane</location>
    </subcellularLocation>
</comment>
<dbReference type="InterPro" id="IPR003599">
    <property type="entry name" value="Ig_sub"/>
</dbReference>
<evidence type="ECO:0000256" key="1">
    <source>
        <dbReference type="ARBA" id="ARBA00004370"/>
    </source>
</evidence>
<evidence type="ECO:0000256" key="4">
    <source>
        <dbReference type="SAM" id="Phobius"/>
    </source>
</evidence>
<protein>
    <recommendedName>
        <fullName evidence="5">Ig-like domain-containing protein</fullName>
    </recommendedName>
</protein>
<dbReference type="InterPro" id="IPR050504">
    <property type="entry name" value="IgSF_BTN/MOG"/>
</dbReference>
<dbReference type="SMART" id="SM00408">
    <property type="entry name" value="IGc2"/>
    <property type="match status" value="1"/>
</dbReference>
<gene>
    <name evidence="6" type="ORF">AGOR_G00103030</name>
</gene>
<evidence type="ECO:0000313" key="7">
    <source>
        <dbReference type="Proteomes" id="UP000829720"/>
    </source>
</evidence>
<dbReference type="Pfam" id="PF07686">
    <property type="entry name" value="V-set"/>
    <property type="match status" value="1"/>
</dbReference>
<keyword evidence="3" id="KW-0393">Immunoglobulin domain</keyword>
<dbReference type="SMART" id="SM00406">
    <property type="entry name" value="IGv"/>
    <property type="match status" value="1"/>
</dbReference>
<comment type="caution">
    <text evidence="6">The sequence shown here is derived from an EMBL/GenBank/DDBJ whole genome shotgun (WGS) entry which is preliminary data.</text>
</comment>
<dbReference type="EMBL" id="JAERUA010000009">
    <property type="protein sequence ID" value="KAI1895121.1"/>
    <property type="molecule type" value="Genomic_DNA"/>
</dbReference>
<dbReference type="GO" id="GO:0009897">
    <property type="term" value="C:external side of plasma membrane"/>
    <property type="evidence" value="ECO:0007669"/>
    <property type="project" value="TreeGrafter"/>
</dbReference>
<dbReference type="PANTHER" id="PTHR24100:SF145">
    <property type="entry name" value="CD276 ANTIGEN"/>
    <property type="match status" value="1"/>
</dbReference>
<reference evidence="6" key="1">
    <citation type="submission" date="2021-01" db="EMBL/GenBank/DDBJ databases">
        <authorList>
            <person name="Zahm M."/>
            <person name="Roques C."/>
            <person name="Cabau C."/>
            <person name="Klopp C."/>
            <person name="Donnadieu C."/>
            <person name="Jouanno E."/>
            <person name="Lampietro C."/>
            <person name="Louis A."/>
            <person name="Herpin A."/>
            <person name="Echchiki A."/>
            <person name="Berthelot C."/>
            <person name="Parey E."/>
            <person name="Roest-Crollius H."/>
            <person name="Braasch I."/>
            <person name="Postlethwait J."/>
            <person name="Bobe J."/>
            <person name="Montfort J."/>
            <person name="Bouchez O."/>
            <person name="Begum T."/>
            <person name="Mejri S."/>
            <person name="Adams A."/>
            <person name="Chen W.-J."/>
            <person name="Guiguen Y."/>
        </authorList>
    </citation>
    <scope>NUCLEOTIDE SEQUENCE</scope>
    <source>
        <tissue evidence="6">Blood</tissue>
    </source>
</reference>
<feature type="domain" description="Ig-like" evidence="5">
    <location>
        <begin position="36"/>
        <end position="150"/>
    </location>
</feature>
<keyword evidence="4" id="KW-0812">Transmembrane</keyword>
<name>A0A8T3DE85_9TELE</name>
<dbReference type="InterPro" id="IPR013106">
    <property type="entry name" value="Ig_V-set"/>
</dbReference>